<feature type="domain" description="TGS" evidence="8">
    <location>
        <begin position="274"/>
        <end position="357"/>
    </location>
</feature>
<dbReference type="Gene3D" id="3.40.50.300">
    <property type="entry name" value="P-loop containing nucleotide triphosphate hydrolases"/>
    <property type="match status" value="1"/>
</dbReference>
<dbReference type="GO" id="GO:0046872">
    <property type="term" value="F:metal ion binding"/>
    <property type="evidence" value="ECO:0007669"/>
    <property type="project" value="UniProtKB-KW"/>
</dbReference>
<comment type="caution">
    <text evidence="9">The sequence shown here is derived from an EMBL/GenBank/DDBJ whole genome shotgun (WGS) entry which is preliminary data.</text>
</comment>
<organism evidence="9 10">
    <name type="scientific">Candidatus Doudnabacteria bacterium RIFCSPHIGHO2_01_FULL_41_86</name>
    <dbReference type="NCBI Taxonomy" id="1817821"/>
    <lineage>
        <taxon>Bacteria</taxon>
        <taxon>Candidatus Doudnaibacteriota</taxon>
    </lineage>
</organism>
<dbReference type="InterPro" id="IPR013029">
    <property type="entry name" value="YchF_C"/>
</dbReference>
<name>A0A1F5N9Y8_9BACT</name>
<comment type="cofactor">
    <cofactor evidence="1">
        <name>Mg(2+)</name>
        <dbReference type="ChEBI" id="CHEBI:18420"/>
    </cofactor>
</comment>
<evidence type="ECO:0000259" key="7">
    <source>
        <dbReference type="PROSITE" id="PS51710"/>
    </source>
</evidence>
<evidence type="ECO:0000256" key="4">
    <source>
        <dbReference type="ARBA" id="ARBA00022840"/>
    </source>
</evidence>
<dbReference type="PANTHER" id="PTHR23305:SF18">
    <property type="entry name" value="OBG-TYPE G DOMAIN-CONTAINING PROTEIN"/>
    <property type="match status" value="1"/>
</dbReference>
<dbReference type="CDD" id="cd01900">
    <property type="entry name" value="YchF"/>
    <property type="match status" value="1"/>
</dbReference>
<dbReference type="InterPro" id="IPR012676">
    <property type="entry name" value="TGS-like"/>
</dbReference>
<reference evidence="9 10" key="1">
    <citation type="journal article" date="2016" name="Nat. Commun.">
        <title>Thousands of microbial genomes shed light on interconnected biogeochemical processes in an aquifer system.</title>
        <authorList>
            <person name="Anantharaman K."/>
            <person name="Brown C.T."/>
            <person name="Hug L.A."/>
            <person name="Sharon I."/>
            <person name="Castelle C.J."/>
            <person name="Probst A.J."/>
            <person name="Thomas B.C."/>
            <person name="Singh A."/>
            <person name="Wilkins M.J."/>
            <person name="Karaoz U."/>
            <person name="Brodie E.L."/>
            <person name="Williams K.H."/>
            <person name="Hubbard S.S."/>
            <person name="Banfield J.F."/>
        </authorList>
    </citation>
    <scope>NUCLEOTIDE SEQUENCE [LARGE SCALE GENOMIC DNA]</scope>
</reference>
<sequence>MSFKIGIVGLPNVGKSTLFNALTKQQAQASNFPFTTIDPNVGVINVPDERLAKLSAQEKSAKIVPTSIEFIDIAGLVKGAAEGAGLGNKFLSHIREVDAIVQVVRFFKNDEIIHVDGSVNPARDIEVINLELMFADLSTVNKRLESLAREIKGGDKEALLLKAALEKIKTSLDDGKPARTVALNEEESRLVKGLSLLSMKPVLYVGNTSGNNPPQSPLILRGDETAKEPLLIDVKIEQELSELTDDERVEYMKELGISESGLDRLAKAAYKLLNLITFFTAGPIETKAWTIVSGTKAPQAAGVIHTDFEKGFIRAEIIGWDKLLEAGSYANARDKGWLRVEGKEYIMQDGDVAHFRFNV</sequence>
<dbReference type="SUPFAM" id="SSF81271">
    <property type="entry name" value="TGS-like"/>
    <property type="match status" value="1"/>
</dbReference>
<dbReference type="PROSITE" id="PS51880">
    <property type="entry name" value="TGS"/>
    <property type="match status" value="1"/>
</dbReference>
<dbReference type="HAMAP" id="MF_00944">
    <property type="entry name" value="YchF_OLA1_ATPase"/>
    <property type="match status" value="1"/>
</dbReference>
<protein>
    <recommendedName>
        <fullName evidence="6">Ribosome-binding ATPase YchF</fullName>
    </recommendedName>
</protein>
<evidence type="ECO:0000259" key="8">
    <source>
        <dbReference type="PROSITE" id="PS51880"/>
    </source>
</evidence>
<dbReference type="PROSITE" id="PS51710">
    <property type="entry name" value="G_OBG"/>
    <property type="match status" value="1"/>
</dbReference>
<evidence type="ECO:0000256" key="1">
    <source>
        <dbReference type="ARBA" id="ARBA00001946"/>
    </source>
</evidence>
<accession>A0A1F5N9Y8</accession>
<dbReference type="NCBIfam" id="TIGR00092">
    <property type="entry name" value="redox-regulated ATPase YchF"/>
    <property type="match status" value="1"/>
</dbReference>
<dbReference type="CDD" id="cd04867">
    <property type="entry name" value="TGS_YchF_OLA1"/>
    <property type="match status" value="1"/>
</dbReference>
<dbReference type="Gene3D" id="3.10.20.30">
    <property type="match status" value="1"/>
</dbReference>
<keyword evidence="5" id="KW-0460">Magnesium</keyword>
<dbReference type="Proteomes" id="UP000177610">
    <property type="component" value="Unassembled WGS sequence"/>
</dbReference>
<evidence type="ECO:0000256" key="2">
    <source>
        <dbReference type="ARBA" id="ARBA00022723"/>
    </source>
</evidence>
<dbReference type="InterPro" id="IPR006073">
    <property type="entry name" value="GTP-bd"/>
</dbReference>
<dbReference type="Pfam" id="PF01926">
    <property type="entry name" value="MMR_HSR1"/>
    <property type="match status" value="1"/>
</dbReference>
<feature type="binding site" evidence="6">
    <location>
        <begin position="12"/>
        <end position="17"/>
    </location>
    <ligand>
        <name>ATP</name>
        <dbReference type="ChEBI" id="CHEBI:30616"/>
    </ligand>
</feature>
<dbReference type="GO" id="GO:0016887">
    <property type="term" value="F:ATP hydrolysis activity"/>
    <property type="evidence" value="ECO:0007669"/>
    <property type="project" value="UniProtKB-UniRule"/>
</dbReference>
<dbReference type="FunFam" id="1.10.150.300:FF:000001">
    <property type="entry name" value="Ribosome-binding ATPase YchF"/>
    <property type="match status" value="1"/>
</dbReference>
<evidence type="ECO:0000256" key="5">
    <source>
        <dbReference type="ARBA" id="ARBA00022842"/>
    </source>
</evidence>
<comment type="similarity">
    <text evidence="6">Belongs to the TRAFAC class OBG-HflX-like GTPase superfamily. OBG GTPase family. YchF/OLA1 subfamily.</text>
</comment>
<dbReference type="InterPro" id="IPR041706">
    <property type="entry name" value="YchF_N"/>
</dbReference>
<dbReference type="InterPro" id="IPR023192">
    <property type="entry name" value="TGS-like_dom_sf"/>
</dbReference>
<dbReference type="InterPro" id="IPR027417">
    <property type="entry name" value="P-loop_NTPase"/>
</dbReference>
<keyword evidence="2" id="KW-0479">Metal-binding</keyword>
<evidence type="ECO:0000313" key="9">
    <source>
        <dbReference type="EMBL" id="OGE74455.1"/>
    </source>
</evidence>
<dbReference type="STRING" id="1817821.A2717_02890"/>
<dbReference type="PANTHER" id="PTHR23305">
    <property type="entry name" value="OBG GTPASE FAMILY"/>
    <property type="match status" value="1"/>
</dbReference>
<feature type="domain" description="OBG-type G" evidence="7">
    <location>
        <begin position="3"/>
        <end position="274"/>
    </location>
</feature>
<dbReference type="PIRSF" id="PIRSF006641">
    <property type="entry name" value="CHP00092"/>
    <property type="match status" value="1"/>
</dbReference>
<dbReference type="GO" id="GO:0005737">
    <property type="term" value="C:cytoplasm"/>
    <property type="evidence" value="ECO:0007669"/>
    <property type="project" value="TreeGrafter"/>
</dbReference>
<dbReference type="GO" id="GO:0005524">
    <property type="term" value="F:ATP binding"/>
    <property type="evidence" value="ECO:0007669"/>
    <property type="project" value="UniProtKB-UniRule"/>
</dbReference>
<dbReference type="InterPro" id="IPR031167">
    <property type="entry name" value="G_OBG"/>
</dbReference>
<comment type="function">
    <text evidence="6">ATPase that binds to both the 70S ribosome and the 50S ribosomal subunit in a nucleotide-independent manner.</text>
</comment>
<dbReference type="SUPFAM" id="SSF52540">
    <property type="entry name" value="P-loop containing nucleoside triphosphate hydrolases"/>
    <property type="match status" value="1"/>
</dbReference>
<dbReference type="GO" id="GO:0043023">
    <property type="term" value="F:ribosomal large subunit binding"/>
    <property type="evidence" value="ECO:0007669"/>
    <property type="project" value="UniProtKB-UniRule"/>
</dbReference>
<dbReference type="EMBL" id="MFEH01000001">
    <property type="protein sequence ID" value="OGE74455.1"/>
    <property type="molecule type" value="Genomic_DNA"/>
</dbReference>
<dbReference type="FunFam" id="3.10.20.30:FF:000001">
    <property type="entry name" value="Ribosome-binding ATPase YchF"/>
    <property type="match status" value="1"/>
</dbReference>
<keyword evidence="3 6" id="KW-0547">Nucleotide-binding</keyword>
<dbReference type="Gene3D" id="1.10.150.300">
    <property type="entry name" value="TGS-like domain"/>
    <property type="match status" value="1"/>
</dbReference>
<dbReference type="Pfam" id="PF06071">
    <property type="entry name" value="YchF-GTPase_C"/>
    <property type="match status" value="1"/>
</dbReference>
<dbReference type="InterPro" id="IPR012675">
    <property type="entry name" value="Beta-grasp_dom_sf"/>
</dbReference>
<evidence type="ECO:0000313" key="10">
    <source>
        <dbReference type="Proteomes" id="UP000177610"/>
    </source>
</evidence>
<proteinExistence type="inferred from homology"/>
<evidence type="ECO:0000256" key="3">
    <source>
        <dbReference type="ARBA" id="ARBA00022741"/>
    </source>
</evidence>
<dbReference type="PRINTS" id="PR00326">
    <property type="entry name" value="GTP1OBG"/>
</dbReference>
<keyword evidence="4 6" id="KW-0067">ATP-binding</keyword>
<evidence type="ECO:0000256" key="6">
    <source>
        <dbReference type="HAMAP-Rule" id="MF_00944"/>
    </source>
</evidence>
<dbReference type="InterPro" id="IPR004095">
    <property type="entry name" value="TGS"/>
</dbReference>
<dbReference type="GO" id="GO:0005525">
    <property type="term" value="F:GTP binding"/>
    <property type="evidence" value="ECO:0007669"/>
    <property type="project" value="InterPro"/>
</dbReference>
<gene>
    <name evidence="6" type="primary">ychF</name>
    <name evidence="9" type="ORF">A2717_02890</name>
</gene>
<dbReference type="InterPro" id="IPR004396">
    <property type="entry name" value="ATPase_YchF/OLA1"/>
</dbReference>
<dbReference type="AlphaFoldDB" id="A0A1F5N9Y8"/>